<gene>
    <name evidence="2" type="ORF">Rhopal_001495-T1</name>
</gene>
<feature type="compositionally biased region" description="Basic and acidic residues" evidence="1">
    <location>
        <begin position="310"/>
        <end position="319"/>
    </location>
</feature>
<dbReference type="AlphaFoldDB" id="A0AAV5GF73"/>
<name>A0AAV5GF73_9BASI</name>
<evidence type="ECO:0000313" key="2">
    <source>
        <dbReference type="EMBL" id="GJN88529.1"/>
    </source>
</evidence>
<protein>
    <submittedName>
        <fullName evidence="2">Uncharacterized protein</fullName>
    </submittedName>
</protein>
<feature type="compositionally biased region" description="Gly residues" evidence="1">
    <location>
        <begin position="189"/>
        <end position="203"/>
    </location>
</feature>
<accession>A0AAV5GF73</accession>
<feature type="compositionally biased region" description="Low complexity" evidence="1">
    <location>
        <begin position="173"/>
        <end position="188"/>
    </location>
</feature>
<sequence>MAPVLPPALNDDPFVEPAFLAGLEAAGYLQRLDTSEARITARYQHALTKMQFASHSEEFLTRAGVKKVHRSTVQFFSEDPTPHDPFVHVMVGSLPPSRQSLVTPRGCETSGWTPIGSPDEADGTIHFTVSHPGFWPVTVVFDANSNDLGREDNYASIRAQDDESDSDPEAYLGAVSSGRGRRGSYAGRGSYGGEGTSYGGAGSAYGRSSSRRRTSGYDSGAGDYDGYDSRGAGGSGRRASSRSRAYDAYDDDAAASDADVYNSRSAYGGTGTGRSRRNSMASRRGSMSGAGLDEAMERMSMGGGRASRASRRDSYRSGY</sequence>
<evidence type="ECO:0000256" key="1">
    <source>
        <dbReference type="SAM" id="MobiDB-lite"/>
    </source>
</evidence>
<dbReference type="EMBL" id="BQKY01000003">
    <property type="protein sequence ID" value="GJN88529.1"/>
    <property type="molecule type" value="Genomic_DNA"/>
</dbReference>
<organism evidence="2 3">
    <name type="scientific">Rhodotorula paludigena</name>
    <dbReference type="NCBI Taxonomy" id="86838"/>
    <lineage>
        <taxon>Eukaryota</taxon>
        <taxon>Fungi</taxon>
        <taxon>Dikarya</taxon>
        <taxon>Basidiomycota</taxon>
        <taxon>Pucciniomycotina</taxon>
        <taxon>Microbotryomycetes</taxon>
        <taxon>Sporidiobolales</taxon>
        <taxon>Sporidiobolaceae</taxon>
        <taxon>Rhodotorula</taxon>
    </lineage>
</organism>
<reference evidence="2 3" key="1">
    <citation type="submission" date="2021-12" db="EMBL/GenBank/DDBJ databases">
        <title>High titer production of polyol ester of fatty acids by Rhodotorula paludigena BS15 towards product separation-free biomass refinery.</title>
        <authorList>
            <person name="Mano J."/>
            <person name="Ono H."/>
            <person name="Tanaka T."/>
            <person name="Naito K."/>
            <person name="Sushida H."/>
            <person name="Ike M."/>
            <person name="Tokuyasu K."/>
            <person name="Kitaoka M."/>
        </authorList>
    </citation>
    <scope>NUCLEOTIDE SEQUENCE [LARGE SCALE GENOMIC DNA]</scope>
    <source>
        <strain evidence="2 3">BS15</strain>
    </source>
</reference>
<comment type="caution">
    <text evidence="2">The sequence shown here is derived from an EMBL/GenBank/DDBJ whole genome shotgun (WGS) entry which is preliminary data.</text>
</comment>
<keyword evidence="3" id="KW-1185">Reference proteome</keyword>
<evidence type="ECO:0000313" key="3">
    <source>
        <dbReference type="Proteomes" id="UP001342314"/>
    </source>
</evidence>
<dbReference type="Proteomes" id="UP001342314">
    <property type="component" value="Unassembled WGS sequence"/>
</dbReference>
<proteinExistence type="predicted"/>
<feature type="region of interest" description="Disordered" evidence="1">
    <location>
        <begin position="158"/>
        <end position="319"/>
    </location>
</feature>
<feature type="compositionally biased region" description="Low complexity" evidence="1">
    <location>
        <begin position="255"/>
        <end position="267"/>
    </location>
</feature>